<reference evidence="2" key="1">
    <citation type="thesis" date="2020" institute="ProQuest LLC" country="789 East Eisenhower Parkway, Ann Arbor, MI, USA">
        <title>Comparative Genomics and Chromosome Evolution.</title>
        <authorList>
            <person name="Mudd A.B."/>
        </authorList>
    </citation>
    <scope>NUCLEOTIDE SEQUENCE</scope>
    <source>
        <strain evidence="2">1538</strain>
        <tissue evidence="2">Blood</tissue>
    </source>
</reference>
<keyword evidence="1" id="KW-1133">Transmembrane helix</keyword>
<comment type="caution">
    <text evidence="2">The sequence shown here is derived from an EMBL/GenBank/DDBJ whole genome shotgun (WGS) entry which is preliminary data.</text>
</comment>
<dbReference type="AlphaFoldDB" id="A0AAV3A7Q4"/>
<evidence type="ECO:0000313" key="3">
    <source>
        <dbReference type="Proteomes" id="UP001181693"/>
    </source>
</evidence>
<accession>A0AAV3A7Q4</accession>
<dbReference type="Proteomes" id="UP001181693">
    <property type="component" value="Unassembled WGS sequence"/>
</dbReference>
<gene>
    <name evidence="2" type="ORF">GDO54_016019</name>
</gene>
<keyword evidence="1" id="KW-0812">Transmembrane</keyword>
<name>A0AAV3A7Q4_PYXAD</name>
<keyword evidence="1" id="KW-0472">Membrane</keyword>
<evidence type="ECO:0000313" key="2">
    <source>
        <dbReference type="EMBL" id="DBA20312.1"/>
    </source>
</evidence>
<sequence length="100" mass="11277">MSRSNAVICMVLGLLGSSERYKDYPVYLLSTDCICFRSLPIISLLIIILICSLPIAPVIVKQHCGLVNILMSAKNWNNFKISIYTKIEFTMLDIICNMCN</sequence>
<evidence type="ECO:0000256" key="1">
    <source>
        <dbReference type="SAM" id="Phobius"/>
    </source>
</evidence>
<proteinExistence type="predicted"/>
<dbReference type="EMBL" id="DYDO01000008">
    <property type="protein sequence ID" value="DBA20312.1"/>
    <property type="molecule type" value="Genomic_DNA"/>
</dbReference>
<organism evidence="2 3">
    <name type="scientific">Pyxicephalus adspersus</name>
    <name type="common">African bullfrog</name>
    <dbReference type="NCBI Taxonomy" id="30357"/>
    <lineage>
        <taxon>Eukaryota</taxon>
        <taxon>Metazoa</taxon>
        <taxon>Chordata</taxon>
        <taxon>Craniata</taxon>
        <taxon>Vertebrata</taxon>
        <taxon>Euteleostomi</taxon>
        <taxon>Amphibia</taxon>
        <taxon>Batrachia</taxon>
        <taxon>Anura</taxon>
        <taxon>Neobatrachia</taxon>
        <taxon>Ranoidea</taxon>
        <taxon>Pyxicephalidae</taxon>
        <taxon>Pyxicephalinae</taxon>
        <taxon>Pyxicephalus</taxon>
    </lineage>
</organism>
<keyword evidence="3" id="KW-1185">Reference proteome</keyword>
<protein>
    <submittedName>
        <fullName evidence="2">Uncharacterized protein</fullName>
    </submittedName>
</protein>
<feature type="transmembrane region" description="Helical" evidence="1">
    <location>
        <begin position="36"/>
        <end position="60"/>
    </location>
</feature>